<protein>
    <submittedName>
        <fullName evidence="1">Uncharacterized protein</fullName>
    </submittedName>
</protein>
<dbReference type="EMBL" id="BARV01010772">
    <property type="protein sequence ID" value="GAI16034.1"/>
    <property type="molecule type" value="Genomic_DNA"/>
</dbReference>
<sequence length="136" mass="15179">RYDPTQLAYVLVSYDPVKASEVTFELAASKESPLVNPAFILKNWGKAEALLKINGREIKRGLLPRLASRDAEASKDFRFGHHHTLEGCDLVVWIKTESTEPTQITLTPLLRFAKPPASFCEKRGGKQNSGVADYHL</sequence>
<evidence type="ECO:0000313" key="1">
    <source>
        <dbReference type="EMBL" id="GAI16034.1"/>
    </source>
</evidence>
<proteinExistence type="predicted"/>
<comment type="caution">
    <text evidence="1">The sequence shown here is derived from an EMBL/GenBank/DDBJ whole genome shotgun (WGS) entry which is preliminary data.</text>
</comment>
<name>X1NBK4_9ZZZZ</name>
<dbReference type="AlphaFoldDB" id="X1NBK4"/>
<feature type="non-terminal residue" evidence="1">
    <location>
        <position position="1"/>
    </location>
</feature>
<accession>X1NBK4</accession>
<gene>
    <name evidence="1" type="ORF">S06H3_20724</name>
</gene>
<reference evidence="1" key="1">
    <citation type="journal article" date="2014" name="Front. Microbiol.">
        <title>High frequency of phylogenetically diverse reductive dehalogenase-homologous genes in deep subseafloor sedimentary metagenomes.</title>
        <authorList>
            <person name="Kawai M."/>
            <person name="Futagami T."/>
            <person name="Toyoda A."/>
            <person name="Takaki Y."/>
            <person name="Nishi S."/>
            <person name="Hori S."/>
            <person name="Arai W."/>
            <person name="Tsubouchi T."/>
            <person name="Morono Y."/>
            <person name="Uchiyama I."/>
            <person name="Ito T."/>
            <person name="Fujiyama A."/>
            <person name="Inagaki F."/>
            <person name="Takami H."/>
        </authorList>
    </citation>
    <scope>NUCLEOTIDE SEQUENCE</scope>
    <source>
        <strain evidence="1">Expedition CK06-06</strain>
    </source>
</reference>
<organism evidence="1">
    <name type="scientific">marine sediment metagenome</name>
    <dbReference type="NCBI Taxonomy" id="412755"/>
    <lineage>
        <taxon>unclassified sequences</taxon>
        <taxon>metagenomes</taxon>
        <taxon>ecological metagenomes</taxon>
    </lineage>
</organism>